<proteinExistence type="predicted"/>
<feature type="transmembrane region" description="Helical" evidence="1">
    <location>
        <begin position="6"/>
        <end position="27"/>
    </location>
</feature>
<dbReference type="Pfam" id="PF05545">
    <property type="entry name" value="FixQ"/>
    <property type="match status" value="1"/>
</dbReference>
<name>A0ABU1VHX7_9BURK</name>
<dbReference type="RefSeq" id="WP_204735347.1">
    <property type="nucleotide sequence ID" value="NZ_JAVDWE010000018.1"/>
</dbReference>
<sequence length="55" mass="6200">MDLNDLRSAVTVISLMTFLGIVGWAWARRNQSRFDEAAMLPFQDEAPNDSTKEPS</sequence>
<dbReference type="EMBL" id="JAVDWE010000018">
    <property type="protein sequence ID" value="MDR7097054.1"/>
    <property type="molecule type" value="Genomic_DNA"/>
</dbReference>
<protein>
    <submittedName>
        <fullName evidence="2">Cytochrome c oxidase cbb3-type subunit 4</fullName>
    </submittedName>
</protein>
<reference evidence="2 3" key="1">
    <citation type="submission" date="2023-07" db="EMBL/GenBank/DDBJ databases">
        <title>Sorghum-associated microbial communities from plants grown in Nebraska, USA.</title>
        <authorList>
            <person name="Schachtman D."/>
        </authorList>
    </citation>
    <scope>NUCLEOTIDE SEQUENCE [LARGE SCALE GENOMIC DNA]</scope>
    <source>
        <strain evidence="2 3">BE240</strain>
    </source>
</reference>
<keyword evidence="1" id="KW-1133">Transmembrane helix</keyword>
<evidence type="ECO:0000256" key="1">
    <source>
        <dbReference type="SAM" id="Phobius"/>
    </source>
</evidence>
<organism evidence="2 3">
    <name type="scientific">Hydrogenophaga laconesensis</name>
    <dbReference type="NCBI Taxonomy" id="1805971"/>
    <lineage>
        <taxon>Bacteria</taxon>
        <taxon>Pseudomonadati</taxon>
        <taxon>Pseudomonadota</taxon>
        <taxon>Betaproteobacteria</taxon>
        <taxon>Burkholderiales</taxon>
        <taxon>Comamonadaceae</taxon>
        <taxon>Hydrogenophaga</taxon>
    </lineage>
</organism>
<dbReference type="InterPro" id="IPR008621">
    <property type="entry name" value="Cbb3-typ_cyt_oxidase_comp"/>
</dbReference>
<keyword evidence="1" id="KW-0812">Transmembrane</keyword>
<dbReference type="Proteomes" id="UP001265550">
    <property type="component" value="Unassembled WGS sequence"/>
</dbReference>
<keyword evidence="1" id="KW-0472">Membrane</keyword>
<keyword evidence="3" id="KW-1185">Reference proteome</keyword>
<comment type="caution">
    <text evidence="2">The sequence shown here is derived from an EMBL/GenBank/DDBJ whole genome shotgun (WGS) entry which is preliminary data.</text>
</comment>
<evidence type="ECO:0000313" key="2">
    <source>
        <dbReference type="EMBL" id="MDR7097054.1"/>
    </source>
</evidence>
<accession>A0ABU1VHX7</accession>
<gene>
    <name evidence="2" type="ORF">J2X09_004823</name>
</gene>
<evidence type="ECO:0000313" key="3">
    <source>
        <dbReference type="Proteomes" id="UP001265550"/>
    </source>
</evidence>